<gene>
    <name evidence="1" type="ORF">BDN72DRAFT_841789</name>
</gene>
<organism evidence="1 2">
    <name type="scientific">Pluteus cervinus</name>
    <dbReference type="NCBI Taxonomy" id="181527"/>
    <lineage>
        <taxon>Eukaryota</taxon>
        <taxon>Fungi</taxon>
        <taxon>Dikarya</taxon>
        <taxon>Basidiomycota</taxon>
        <taxon>Agaricomycotina</taxon>
        <taxon>Agaricomycetes</taxon>
        <taxon>Agaricomycetidae</taxon>
        <taxon>Agaricales</taxon>
        <taxon>Pluteineae</taxon>
        <taxon>Pluteaceae</taxon>
        <taxon>Pluteus</taxon>
    </lineage>
</organism>
<reference evidence="1 2" key="1">
    <citation type="journal article" date="2019" name="Nat. Ecol. Evol.">
        <title>Megaphylogeny resolves global patterns of mushroom evolution.</title>
        <authorList>
            <person name="Varga T."/>
            <person name="Krizsan K."/>
            <person name="Foldi C."/>
            <person name="Dima B."/>
            <person name="Sanchez-Garcia M."/>
            <person name="Sanchez-Ramirez S."/>
            <person name="Szollosi G.J."/>
            <person name="Szarkandi J.G."/>
            <person name="Papp V."/>
            <person name="Albert L."/>
            <person name="Andreopoulos W."/>
            <person name="Angelini C."/>
            <person name="Antonin V."/>
            <person name="Barry K.W."/>
            <person name="Bougher N.L."/>
            <person name="Buchanan P."/>
            <person name="Buyck B."/>
            <person name="Bense V."/>
            <person name="Catcheside P."/>
            <person name="Chovatia M."/>
            <person name="Cooper J."/>
            <person name="Damon W."/>
            <person name="Desjardin D."/>
            <person name="Finy P."/>
            <person name="Geml J."/>
            <person name="Haridas S."/>
            <person name="Hughes K."/>
            <person name="Justo A."/>
            <person name="Karasinski D."/>
            <person name="Kautmanova I."/>
            <person name="Kiss B."/>
            <person name="Kocsube S."/>
            <person name="Kotiranta H."/>
            <person name="LaButti K.M."/>
            <person name="Lechner B.E."/>
            <person name="Liimatainen K."/>
            <person name="Lipzen A."/>
            <person name="Lukacs Z."/>
            <person name="Mihaltcheva S."/>
            <person name="Morgado L.N."/>
            <person name="Niskanen T."/>
            <person name="Noordeloos M.E."/>
            <person name="Ohm R.A."/>
            <person name="Ortiz-Santana B."/>
            <person name="Ovrebo C."/>
            <person name="Racz N."/>
            <person name="Riley R."/>
            <person name="Savchenko A."/>
            <person name="Shiryaev A."/>
            <person name="Soop K."/>
            <person name="Spirin V."/>
            <person name="Szebenyi C."/>
            <person name="Tomsovsky M."/>
            <person name="Tulloss R.E."/>
            <person name="Uehling J."/>
            <person name="Grigoriev I.V."/>
            <person name="Vagvolgyi C."/>
            <person name="Papp T."/>
            <person name="Martin F.M."/>
            <person name="Miettinen O."/>
            <person name="Hibbett D.S."/>
            <person name="Nagy L.G."/>
        </authorList>
    </citation>
    <scope>NUCLEOTIDE SEQUENCE [LARGE SCALE GENOMIC DNA]</scope>
    <source>
        <strain evidence="1 2">NL-1719</strain>
    </source>
</reference>
<name>A0ACD3AU00_9AGAR</name>
<keyword evidence="2" id="KW-1185">Reference proteome</keyword>
<proteinExistence type="predicted"/>
<feature type="non-terminal residue" evidence="1">
    <location>
        <position position="154"/>
    </location>
</feature>
<accession>A0ACD3AU00</accession>
<sequence>MSAFEVDSTRGLDTSQTEEEFRKIDEEIQELHAQIRTLLTRRNRLTGHRKGEQTSVSLGFAETGGNLHLTFQSCGVLLISRRWVLYKRRWNVQKVCPFPSNFLVSAKIPRHSSLLSNLSIGSSRCNSQACEKSDVLGLHFRLYGDRLRYSRALY</sequence>
<evidence type="ECO:0000313" key="1">
    <source>
        <dbReference type="EMBL" id="TFK68407.1"/>
    </source>
</evidence>
<evidence type="ECO:0000313" key="2">
    <source>
        <dbReference type="Proteomes" id="UP000308600"/>
    </source>
</evidence>
<dbReference type="EMBL" id="ML208352">
    <property type="protein sequence ID" value="TFK68407.1"/>
    <property type="molecule type" value="Genomic_DNA"/>
</dbReference>
<protein>
    <submittedName>
        <fullName evidence="1">Uncharacterized protein</fullName>
    </submittedName>
</protein>
<dbReference type="Proteomes" id="UP000308600">
    <property type="component" value="Unassembled WGS sequence"/>
</dbReference>